<gene>
    <name evidence="1" type="ORF">HPB47_012987</name>
</gene>
<name>A0AC60NS06_IXOPE</name>
<comment type="caution">
    <text evidence="1">The sequence shown here is derived from an EMBL/GenBank/DDBJ whole genome shotgun (WGS) entry which is preliminary data.</text>
</comment>
<organism evidence="1 2">
    <name type="scientific">Ixodes persulcatus</name>
    <name type="common">Taiga tick</name>
    <dbReference type="NCBI Taxonomy" id="34615"/>
    <lineage>
        <taxon>Eukaryota</taxon>
        <taxon>Metazoa</taxon>
        <taxon>Ecdysozoa</taxon>
        <taxon>Arthropoda</taxon>
        <taxon>Chelicerata</taxon>
        <taxon>Arachnida</taxon>
        <taxon>Acari</taxon>
        <taxon>Parasitiformes</taxon>
        <taxon>Ixodida</taxon>
        <taxon>Ixodoidea</taxon>
        <taxon>Ixodidae</taxon>
        <taxon>Ixodinae</taxon>
        <taxon>Ixodes</taxon>
    </lineage>
</organism>
<feature type="non-terminal residue" evidence="1">
    <location>
        <position position="1"/>
    </location>
</feature>
<dbReference type="Proteomes" id="UP000805193">
    <property type="component" value="Unassembled WGS sequence"/>
</dbReference>
<evidence type="ECO:0000313" key="2">
    <source>
        <dbReference type="Proteomes" id="UP000805193"/>
    </source>
</evidence>
<evidence type="ECO:0000313" key="1">
    <source>
        <dbReference type="EMBL" id="KAG0409901.1"/>
    </source>
</evidence>
<protein>
    <submittedName>
        <fullName evidence="1">Uncharacterized protein</fullName>
    </submittedName>
</protein>
<keyword evidence="2" id="KW-1185">Reference proteome</keyword>
<reference evidence="1 2" key="1">
    <citation type="journal article" date="2020" name="Cell">
        <title>Large-Scale Comparative Analyses of Tick Genomes Elucidate Their Genetic Diversity and Vector Capacities.</title>
        <authorList>
            <consortium name="Tick Genome and Microbiome Consortium (TIGMIC)"/>
            <person name="Jia N."/>
            <person name="Wang J."/>
            <person name="Shi W."/>
            <person name="Du L."/>
            <person name="Sun Y."/>
            <person name="Zhan W."/>
            <person name="Jiang J.F."/>
            <person name="Wang Q."/>
            <person name="Zhang B."/>
            <person name="Ji P."/>
            <person name="Bell-Sakyi L."/>
            <person name="Cui X.M."/>
            <person name="Yuan T.T."/>
            <person name="Jiang B.G."/>
            <person name="Yang W.F."/>
            <person name="Lam T.T."/>
            <person name="Chang Q.C."/>
            <person name="Ding S.J."/>
            <person name="Wang X.J."/>
            <person name="Zhu J.G."/>
            <person name="Ruan X.D."/>
            <person name="Zhao L."/>
            <person name="Wei J.T."/>
            <person name="Ye R.Z."/>
            <person name="Que T.C."/>
            <person name="Du C.H."/>
            <person name="Zhou Y.H."/>
            <person name="Cheng J.X."/>
            <person name="Dai P.F."/>
            <person name="Guo W.B."/>
            <person name="Han X.H."/>
            <person name="Huang E.J."/>
            <person name="Li L.F."/>
            <person name="Wei W."/>
            <person name="Gao Y.C."/>
            <person name="Liu J.Z."/>
            <person name="Shao H.Z."/>
            <person name="Wang X."/>
            <person name="Wang C.C."/>
            <person name="Yang T.C."/>
            <person name="Huo Q.B."/>
            <person name="Li W."/>
            <person name="Chen H.Y."/>
            <person name="Chen S.E."/>
            <person name="Zhou L.G."/>
            <person name="Ni X.B."/>
            <person name="Tian J.H."/>
            <person name="Sheng Y."/>
            <person name="Liu T."/>
            <person name="Pan Y.S."/>
            <person name="Xia L.Y."/>
            <person name="Li J."/>
            <person name="Zhao F."/>
            <person name="Cao W.C."/>
        </authorList>
    </citation>
    <scope>NUCLEOTIDE SEQUENCE [LARGE SCALE GENOMIC DNA]</scope>
    <source>
        <strain evidence="1">Iper-2018</strain>
    </source>
</reference>
<sequence>VATYGDRAEPQKSASSSSGPTPSTQKYRYKQKAKDGGELGVTRADSTSSLSSWKTSRASSNAKERKVSGSQRGRRGAVSTEDLVNDAILVSGAGQDCKPGKSKASLGRRSGILLGSSKTDKEEMRALTELLNGYDQGGIPSFPGLLTFGTASNEHKFRLEDNWRSIVDDPDSFPKRVRNQQDAIWELISTEVSYLRTLKVITELFLACLCNLQSEGILQEVDTERMFSNITDVYQVNHALWDDCLLPALNAARARRGLLDPLLLRPGFLRFEEAFQPYMKYCLEHTQCSHYVKEKRAESDLFKTYVAWCEARKDCERLRFTDLLVKPMQRLTKYSLLLKAIHKKTDDEASKQALVEMNDCVESFVFAVDGRLRQRHELERLKSIISRIESYDPFDINNDEVEKALRPHCELDLTCPMPGCGHQQSRQLLYEASGIKMRDSMSSSKELWEIGRTRLVSASRMMQSDAMCNGSTAPCGSTARKQTNSLARAAVCLFALGSALPLCALPSKGEREIGGEKVELRSAEPRNGASGIKVLQEVEESASPKQNIAQRYGIKPMTTATIANCFRHCGFVTVDAVSEASETGDIADEAGPEEVLAGSELREALGDVPFDEYVDVDKHVEVSGPLSDVEIIKVVRPGVVVQGSDDDSDDEELSPPSIPVPSAADAETALGVVERFFSGEENAEDALRSIRNLQSRVTVARMRQQKPSKIGQFFS</sequence>
<proteinExistence type="predicted"/>
<accession>A0AC60NS06</accession>
<dbReference type="EMBL" id="JABSTQ010011579">
    <property type="protein sequence ID" value="KAG0409901.1"/>
    <property type="molecule type" value="Genomic_DNA"/>
</dbReference>